<sequence length="262" mass="28415">MRIASMGHAVFAVTMIALGILGLSTGDFTPVWAPVPKDVPAHAMLAYLCAFISLASGLGLLWQHAATSAARVLLAWLVLWLLLFRAVALVLAPTSQDSWSGCGETAVVVAGAWVLYAWFATERDRRRFGFATGNNGLRIARVLYGLAMIPFGLAHFRYARETAALVPGWLPWHLTWAYFFGCTFIAAGVAVLIGVYARLAAALSALQMGIFTLLVWIPIVAAGANAFQWSETVISWVLTVSAWVVADSYRGTPWLAVRVRQC</sequence>
<dbReference type="EMBL" id="JBHSGA010000017">
    <property type="protein sequence ID" value="MFC4527243.1"/>
    <property type="molecule type" value="Genomic_DNA"/>
</dbReference>
<evidence type="ECO:0000313" key="2">
    <source>
        <dbReference type="EMBL" id="MFC4527243.1"/>
    </source>
</evidence>
<protein>
    <recommendedName>
        <fullName evidence="4">DoxX family protein</fullName>
    </recommendedName>
</protein>
<dbReference type="Proteomes" id="UP001595961">
    <property type="component" value="Unassembled WGS sequence"/>
</dbReference>
<dbReference type="RefSeq" id="WP_266149210.1">
    <property type="nucleotide sequence ID" value="NZ_CP064028.1"/>
</dbReference>
<name>A0ABV9C3J4_9GAMM</name>
<feature type="transmembrane region" description="Helical" evidence="1">
    <location>
        <begin position="139"/>
        <end position="156"/>
    </location>
</feature>
<feature type="transmembrane region" description="Helical" evidence="1">
    <location>
        <begin position="73"/>
        <end position="92"/>
    </location>
</feature>
<feature type="transmembrane region" description="Helical" evidence="1">
    <location>
        <begin position="176"/>
        <end position="197"/>
    </location>
</feature>
<feature type="transmembrane region" description="Helical" evidence="1">
    <location>
        <begin position="209"/>
        <end position="227"/>
    </location>
</feature>
<comment type="caution">
    <text evidence="2">The sequence shown here is derived from an EMBL/GenBank/DDBJ whole genome shotgun (WGS) entry which is preliminary data.</text>
</comment>
<evidence type="ECO:0008006" key="4">
    <source>
        <dbReference type="Google" id="ProtNLM"/>
    </source>
</evidence>
<proteinExistence type="predicted"/>
<feature type="transmembrane region" description="Helical" evidence="1">
    <location>
        <begin position="233"/>
        <end position="250"/>
    </location>
</feature>
<feature type="transmembrane region" description="Helical" evidence="1">
    <location>
        <begin position="98"/>
        <end position="119"/>
    </location>
</feature>
<evidence type="ECO:0000256" key="1">
    <source>
        <dbReference type="SAM" id="Phobius"/>
    </source>
</evidence>
<keyword evidence="1" id="KW-1133">Transmembrane helix</keyword>
<feature type="transmembrane region" description="Helical" evidence="1">
    <location>
        <begin position="42"/>
        <end position="61"/>
    </location>
</feature>
<keyword evidence="1" id="KW-0812">Transmembrane</keyword>
<accession>A0ABV9C3J4</accession>
<gene>
    <name evidence="2" type="ORF">ACFO5W_11425</name>
</gene>
<keyword evidence="1" id="KW-0472">Membrane</keyword>
<keyword evidence="3" id="KW-1185">Reference proteome</keyword>
<reference evidence="3" key="1">
    <citation type="journal article" date="2019" name="Int. J. Syst. Evol. Microbiol.">
        <title>The Global Catalogue of Microorganisms (GCM) 10K type strain sequencing project: providing services to taxonomists for standard genome sequencing and annotation.</title>
        <authorList>
            <consortium name="The Broad Institute Genomics Platform"/>
            <consortium name="The Broad Institute Genome Sequencing Center for Infectious Disease"/>
            <person name="Wu L."/>
            <person name="Ma J."/>
        </authorList>
    </citation>
    <scope>NUCLEOTIDE SEQUENCE [LARGE SCALE GENOMIC DNA]</scope>
    <source>
        <strain evidence="3">CCM 4481</strain>
    </source>
</reference>
<evidence type="ECO:0000313" key="3">
    <source>
        <dbReference type="Proteomes" id="UP001595961"/>
    </source>
</evidence>
<organism evidence="2 3">
    <name type="scientific">Dyella halodurans</name>
    <dbReference type="NCBI Taxonomy" id="1920171"/>
    <lineage>
        <taxon>Bacteria</taxon>
        <taxon>Pseudomonadati</taxon>
        <taxon>Pseudomonadota</taxon>
        <taxon>Gammaproteobacteria</taxon>
        <taxon>Lysobacterales</taxon>
        <taxon>Rhodanobacteraceae</taxon>
        <taxon>Dyella</taxon>
    </lineage>
</organism>